<gene>
    <name evidence="9" type="ORF">V5J35_000188</name>
</gene>
<comment type="subcellular location">
    <subcellularLocation>
        <location evidence="1 7">Cell membrane</location>
        <topology evidence="1 7">Multi-pass membrane protein</topology>
    </subcellularLocation>
</comment>
<organism evidence="9 10">
    <name type="scientific">Endozoicomonas lisbonensis</name>
    <dbReference type="NCBI Taxonomy" id="3120522"/>
    <lineage>
        <taxon>Bacteria</taxon>
        <taxon>Pseudomonadati</taxon>
        <taxon>Pseudomonadota</taxon>
        <taxon>Gammaproteobacteria</taxon>
        <taxon>Oceanospirillales</taxon>
        <taxon>Endozoicomonadaceae</taxon>
        <taxon>Endozoicomonas</taxon>
    </lineage>
</organism>
<keyword evidence="6 7" id="KW-0472">Membrane</keyword>
<feature type="transmembrane region" description="Helical" evidence="7">
    <location>
        <begin position="75"/>
        <end position="97"/>
    </location>
</feature>
<feature type="transmembrane region" description="Helical" evidence="7">
    <location>
        <begin position="135"/>
        <end position="153"/>
    </location>
</feature>
<dbReference type="EMBL" id="JBEWTB010000001">
    <property type="protein sequence ID" value="MET4754996.1"/>
    <property type="molecule type" value="Genomic_DNA"/>
</dbReference>
<dbReference type="Gene3D" id="1.10.3720.10">
    <property type="entry name" value="MetI-like"/>
    <property type="match status" value="1"/>
</dbReference>
<feature type="transmembrane region" description="Helical" evidence="7">
    <location>
        <begin position="12"/>
        <end position="32"/>
    </location>
</feature>
<evidence type="ECO:0000256" key="2">
    <source>
        <dbReference type="ARBA" id="ARBA00022448"/>
    </source>
</evidence>
<dbReference type="PANTHER" id="PTHR43386:SF1">
    <property type="entry name" value="D,D-DIPEPTIDE TRANSPORT SYSTEM PERMEASE PROTEIN DDPC-RELATED"/>
    <property type="match status" value="1"/>
</dbReference>
<dbReference type="PANTHER" id="PTHR43386">
    <property type="entry name" value="OLIGOPEPTIDE TRANSPORT SYSTEM PERMEASE PROTEIN APPC"/>
    <property type="match status" value="1"/>
</dbReference>
<keyword evidence="4 7" id="KW-0812">Transmembrane</keyword>
<keyword evidence="2 7" id="KW-0813">Transport</keyword>
<dbReference type="InterPro" id="IPR000515">
    <property type="entry name" value="MetI-like"/>
</dbReference>
<feature type="transmembrane region" description="Helical" evidence="7">
    <location>
        <begin position="192"/>
        <end position="217"/>
    </location>
</feature>
<protein>
    <submittedName>
        <fullName evidence="9">Peptide/nickel transport system permease protein</fullName>
    </submittedName>
</protein>
<comment type="similarity">
    <text evidence="7">Belongs to the binding-protein-dependent transport system permease family.</text>
</comment>
<dbReference type="Pfam" id="PF00528">
    <property type="entry name" value="BPD_transp_1"/>
    <property type="match status" value="1"/>
</dbReference>
<keyword evidence="10" id="KW-1185">Reference proteome</keyword>
<evidence type="ECO:0000256" key="7">
    <source>
        <dbReference type="RuleBase" id="RU363032"/>
    </source>
</evidence>
<dbReference type="PROSITE" id="PS50928">
    <property type="entry name" value="ABC_TM1"/>
    <property type="match status" value="1"/>
</dbReference>
<evidence type="ECO:0000256" key="5">
    <source>
        <dbReference type="ARBA" id="ARBA00022989"/>
    </source>
</evidence>
<evidence type="ECO:0000256" key="1">
    <source>
        <dbReference type="ARBA" id="ARBA00004651"/>
    </source>
</evidence>
<evidence type="ECO:0000256" key="3">
    <source>
        <dbReference type="ARBA" id="ARBA00022475"/>
    </source>
</evidence>
<sequence>MKADIQLRPSQYRGAALLLFLLSLVVLETLFWGHNPASQNLDQAFHAPTLAEPLGTDQFGRSNLARLSSALQTSILMAVFSVLTSATLGVSLGVVAGWKRGWIDRILSIVVNILLALPGLVLVLLFGALVPGSFFILYVAISLVLWVEYFRVIRARTITVMNSPEVEASLLYGFGPWYVFKRHLWPACKKDIYTLACFGAGNSVLALASIGFVYVGLRPPHAELGLMMVELFPYYSDAAWVLLQPLTAVILLVLGFHLIAGGERE</sequence>
<reference evidence="9 10" key="1">
    <citation type="submission" date="2024-06" db="EMBL/GenBank/DDBJ databases">
        <title>Genomic Encyclopedia of Type Strains, Phase V (KMG-V): Genome sequencing to study the core and pangenomes of soil and plant-associated prokaryotes.</title>
        <authorList>
            <person name="Whitman W."/>
        </authorList>
    </citation>
    <scope>NUCLEOTIDE SEQUENCE [LARGE SCALE GENOMIC DNA]</scope>
    <source>
        <strain evidence="9 10">NE40</strain>
    </source>
</reference>
<proteinExistence type="inferred from homology"/>
<dbReference type="RefSeq" id="WP_354011589.1">
    <property type="nucleotide sequence ID" value="NZ_JBEWTA010000003.1"/>
</dbReference>
<comment type="caution">
    <text evidence="9">The sequence shown here is derived from an EMBL/GenBank/DDBJ whole genome shotgun (WGS) entry which is preliminary data.</text>
</comment>
<dbReference type="SUPFAM" id="SSF161098">
    <property type="entry name" value="MetI-like"/>
    <property type="match status" value="1"/>
</dbReference>
<keyword evidence="3" id="KW-1003">Cell membrane</keyword>
<feature type="transmembrane region" description="Helical" evidence="7">
    <location>
        <begin position="237"/>
        <end position="260"/>
    </location>
</feature>
<feature type="domain" description="ABC transmembrane type-1" evidence="8">
    <location>
        <begin position="71"/>
        <end position="260"/>
    </location>
</feature>
<name>A0ABV2SCR6_9GAMM</name>
<dbReference type="InterPro" id="IPR035906">
    <property type="entry name" value="MetI-like_sf"/>
</dbReference>
<dbReference type="Proteomes" id="UP001549366">
    <property type="component" value="Unassembled WGS sequence"/>
</dbReference>
<evidence type="ECO:0000313" key="10">
    <source>
        <dbReference type="Proteomes" id="UP001549366"/>
    </source>
</evidence>
<evidence type="ECO:0000256" key="4">
    <source>
        <dbReference type="ARBA" id="ARBA00022692"/>
    </source>
</evidence>
<evidence type="ECO:0000259" key="8">
    <source>
        <dbReference type="PROSITE" id="PS50928"/>
    </source>
</evidence>
<keyword evidence="5 7" id="KW-1133">Transmembrane helix</keyword>
<accession>A0ABV2SCR6</accession>
<dbReference type="CDD" id="cd06261">
    <property type="entry name" value="TM_PBP2"/>
    <property type="match status" value="1"/>
</dbReference>
<feature type="transmembrane region" description="Helical" evidence="7">
    <location>
        <begin position="109"/>
        <end position="129"/>
    </location>
</feature>
<dbReference type="InterPro" id="IPR050366">
    <property type="entry name" value="BP-dependent_transpt_permease"/>
</dbReference>
<evidence type="ECO:0000313" key="9">
    <source>
        <dbReference type="EMBL" id="MET4754996.1"/>
    </source>
</evidence>
<evidence type="ECO:0000256" key="6">
    <source>
        <dbReference type="ARBA" id="ARBA00023136"/>
    </source>
</evidence>